<name>A0A543CUU2_9ACTN</name>
<dbReference type="Pfam" id="PF13602">
    <property type="entry name" value="ADH_zinc_N_2"/>
    <property type="match status" value="1"/>
</dbReference>
<dbReference type="InterPro" id="IPR011032">
    <property type="entry name" value="GroES-like_sf"/>
</dbReference>
<dbReference type="InterPro" id="IPR036291">
    <property type="entry name" value="NAD(P)-bd_dom_sf"/>
</dbReference>
<dbReference type="OrthoDB" id="2665481at2"/>
<dbReference type="SUPFAM" id="SSF51735">
    <property type="entry name" value="NAD(P)-binding Rossmann-fold domains"/>
    <property type="match status" value="1"/>
</dbReference>
<keyword evidence="6" id="KW-1185">Reference proteome</keyword>
<evidence type="ECO:0000256" key="3">
    <source>
        <dbReference type="SAM" id="MobiDB-lite"/>
    </source>
</evidence>
<dbReference type="AlphaFoldDB" id="A0A543CUU2"/>
<evidence type="ECO:0000256" key="1">
    <source>
        <dbReference type="ARBA" id="ARBA00022857"/>
    </source>
</evidence>
<evidence type="ECO:0000313" key="5">
    <source>
        <dbReference type="EMBL" id="TQM00821.1"/>
    </source>
</evidence>
<keyword evidence="1" id="KW-0521">NADP</keyword>
<dbReference type="GO" id="GO:0070402">
    <property type="term" value="F:NADPH binding"/>
    <property type="evidence" value="ECO:0007669"/>
    <property type="project" value="TreeGrafter"/>
</dbReference>
<dbReference type="Proteomes" id="UP000316096">
    <property type="component" value="Unassembled WGS sequence"/>
</dbReference>
<feature type="region of interest" description="Disordered" evidence="3">
    <location>
        <begin position="355"/>
        <end position="381"/>
    </location>
</feature>
<evidence type="ECO:0000256" key="2">
    <source>
        <dbReference type="ARBA" id="ARBA00023002"/>
    </source>
</evidence>
<dbReference type="SUPFAM" id="SSF50129">
    <property type="entry name" value="GroES-like"/>
    <property type="match status" value="1"/>
</dbReference>
<dbReference type="Pfam" id="PF08240">
    <property type="entry name" value="ADH_N"/>
    <property type="match status" value="1"/>
</dbReference>
<feature type="domain" description="Enoyl reductase (ER)" evidence="4">
    <location>
        <begin position="12"/>
        <end position="350"/>
    </location>
</feature>
<protein>
    <submittedName>
        <fullName evidence="5">NADPH:quinone reductase-like Zn-dependent oxidoreductase</fullName>
    </submittedName>
</protein>
<dbReference type="EMBL" id="VFOZ01000001">
    <property type="protein sequence ID" value="TQM00821.1"/>
    <property type="molecule type" value="Genomic_DNA"/>
</dbReference>
<dbReference type="InterPro" id="IPR013154">
    <property type="entry name" value="ADH-like_N"/>
</dbReference>
<dbReference type="Gene3D" id="3.90.180.10">
    <property type="entry name" value="Medium-chain alcohol dehydrogenases, catalytic domain"/>
    <property type="match status" value="1"/>
</dbReference>
<dbReference type="RefSeq" id="WP_141960659.1">
    <property type="nucleotide sequence ID" value="NZ_VFOZ01000001.1"/>
</dbReference>
<dbReference type="CDD" id="cd08273">
    <property type="entry name" value="MDR8"/>
    <property type="match status" value="1"/>
</dbReference>
<dbReference type="SMART" id="SM00829">
    <property type="entry name" value="PKS_ER"/>
    <property type="match status" value="1"/>
</dbReference>
<evidence type="ECO:0000259" key="4">
    <source>
        <dbReference type="SMART" id="SM00829"/>
    </source>
</evidence>
<organism evidence="5 6">
    <name type="scientific">Actinoallomurus bryophytorum</name>
    <dbReference type="NCBI Taxonomy" id="1490222"/>
    <lineage>
        <taxon>Bacteria</taxon>
        <taxon>Bacillati</taxon>
        <taxon>Actinomycetota</taxon>
        <taxon>Actinomycetes</taxon>
        <taxon>Streptosporangiales</taxon>
        <taxon>Thermomonosporaceae</taxon>
        <taxon>Actinoallomurus</taxon>
    </lineage>
</organism>
<dbReference type="Gene3D" id="3.40.50.720">
    <property type="entry name" value="NAD(P)-binding Rossmann-like Domain"/>
    <property type="match status" value="1"/>
</dbReference>
<accession>A0A543CUU2</accession>
<feature type="compositionally biased region" description="Basic and acidic residues" evidence="3">
    <location>
        <begin position="357"/>
        <end position="375"/>
    </location>
</feature>
<sequence length="381" mass="40236">MRYTNVVVSRRGDSGGIEVTTRESAPPGPGQVLIRLVAAGVSYGDVLLREGVIPGAPKPPFVPGYDAAGVVEAVGDGVSGLAAGQWVCAIVRGGGYSEFLTAPADRVVPLPDGVDPVEVAAMALNYFVAYQMLHRVAHARPGQTAMVHGAAGGVGTALLELAALAGVKCFGSASPGKREVVTSLGAEYIDYRAEDFVNVVRGRPGWALDDTFDCKHGHPRGGVDMVFDAVGGTHFMRSYRALNRPGTLVAYGQSQALHEGNARTGLAIFGFLGGIFAPKLIPDGRRTVFYNAWSLEKKEPRAYRDDMTKLLDLLAAGEIKPVIARTLPLSEARAAQGLLEKSAVAGKIVLICDDDAPGERTRTEDPRERSGRVEQRGSATS</sequence>
<gene>
    <name evidence="5" type="ORF">FB559_6544</name>
</gene>
<dbReference type="GO" id="GO:0016651">
    <property type="term" value="F:oxidoreductase activity, acting on NAD(P)H"/>
    <property type="evidence" value="ECO:0007669"/>
    <property type="project" value="TreeGrafter"/>
</dbReference>
<reference evidence="5 6" key="1">
    <citation type="submission" date="2019-06" db="EMBL/GenBank/DDBJ databases">
        <title>Sequencing the genomes of 1000 actinobacteria strains.</title>
        <authorList>
            <person name="Klenk H.-P."/>
        </authorList>
    </citation>
    <scope>NUCLEOTIDE SEQUENCE [LARGE SCALE GENOMIC DNA]</scope>
    <source>
        <strain evidence="5 6">DSM 102200</strain>
    </source>
</reference>
<proteinExistence type="predicted"/>
<dbReference type="InterPro" id="IPR020843">
    <property type="entry name" value="ER"/>
</dbReference>
<keyword evidence="2" id="KW-0560">Oxidoreductase</keyword>
<comment type="caution">
    <text evidence="5">The sequence shown here is derived from an EMBL/GenBank/DDBJ whole genome shotgun (WGS) entry which is preliminary data.</text>
</comment>
<evidence type="ECO:0000313" key="6">
    <source>
        <dbReference type="Proteomes" id="UP000316096"/>
    </source>
</evidence>
<dbReference type="PANTHER" id="PTHR48106">
    <property type="entry name" value="QUINONE OXIDOREDUCTASE PIG3-RELATED"/>
    <property type="match status" value="1"/>
</dbReference>